<evidence type="ECO:0000313" key="4">
    <source>
        <dbReference type="EMBL" id="KAJ4466295.1"/>
    </source>
</evidence>
<name>A0A9W9DEJ5_9AGAR</name>
<dbReference type="GO" id="GO:0016616">
    <property type="term" value="F:oxidoreductase activity, acting on the CH-OH group of donors, NAD or NADP as acceptor"/>
    <property type="evidence" value="ECO:0007669"/>
    <property type="project" value="TreeGrafter"/>
</dbReference>
<dbReference type="SUPFAM" id="SSF51735">
    <property type="entry name" value="NAD(P)-binding Rossmann-fold domains"/>
    <property type="match status" value="1"/>
</dbReference>
<keyword evidence="1" id="KW-0560">Oxidoreductase</keyword>
<organism evidence="4 5">
    <name type="scientific">Lentinula aciculospora</name>
    <dbReference type="NCBI Taxonomy" id="153920"/>
    <lineage>
        <taxon>Eukaryota</taxon>
        <taxon>Fungi</taxon>
        <taxon>Dikarya</taxon>
        <taxon>Basidiomycota</taxon>
        <taxon>Agaricomycotina</taxon>
        <taxon>Agaricomycetes</taxon>
        <taxon>Agaricomycetidae</taxon>
        <taxon>Agaricales</taxon>
        <taxon>Marasmiineae</taxon>
        <taxon>Omphalotaceae</taxon>
        <taxon>Lentinula</taxon>
    </lineage>
</organism>
<keyword evidence="5" id="KW-1185">Reference proteome</keyword>
<dbReference type="PANTHER" id="PTHR10366">
    <property type="entry name" value="NAD DEPENDENT EPIMERASE/DEHYDRATASE"/>
    <property type="match status" value="1"/>
</dbReference>
<evidence type="ECO:0000256" key="1">
    <source>
        <dbReference type="ARBA" id="ARBA00023002"/>
    </source>
</evidence>
<protein>
    <submittedName>
        <fullName evidence="4">NAD-P-binding protein</fullName>
    </submittedName>
</protein>
<comment type="caution">
    <text evidence="4">The sequence shown here is derived from an EMBL/GenBank/DDBJ whole genome shotgun (WGS) entry which is preliminary data.</text>
</comment>
<gene>
    <name evidence="4" type="ORF">J3R30DRAFT_2286671</name>
</gene>
<dbReference type="InterPro" id="IPR001509">
    <property type="entry name" value="Epimerase_deHydtase"/>
</dbReference>
<accession>A0A9W9DEJ5</accession>
<proteinExistence type="inferred from homology"/>
<reference evidence="4" key="1">
    <citation type="submission" date="2022-08" db="EMBL/GenBank/DDBJ databases">
        <title>A Global Phylogenomic Analysis of the Shiitake Genus Lentinula.</title>
        <authorList>
            <consortium name="DOE Joint Genome Institute"/>
            <person name="Sierra-Patev S."/>
            <person name="Min B."/>
            <person name="Naranjo-Ortiz M."/>
            <person name="Looney B."/>
            <person name="Konkel Z."/>
            <person name="Slot J.C."/>
            <person name="Sakamoto Y."/>
            <person name="Steenwyk J.L."/>
            <person name="Rokas A."/>
            <person name="Carro J."/>
            <person name="Camarero S."/>
            <person name="Ferreira P."/>
            <person name="Molpeceres G."/>
            <person name="Ruiz-Duenas F.J."/>
            <person name="Serrano A."/>
            <person name="Henrissat B."/>
            <person name="Drula E."/>
            <person name="Hughes K.W."/>
            <person name="Mata J.L."/>
            <person name="Ishikawa N.K."/>
            <person name="Vargas-Isla R."/>
            <person name="Ushijima S."/>
            <person name="Smith C.A."/>
            <person name="Ahrendt S."/>
            <person name="Andreopoulos W."/>
            <person name="He G."/>
            <person name="Labutti K."/>
            <person name="Lipzen A."/>
            <person name="Ng V."/>
            <person name="Riley R."/>
            <person name="Sandor L."/>
            <person name="Barry K."/>
            <person name="Martinez A.T."/>
            <person name="Xiao Y."/>
            <person name="Gibbons J.G."/>
            <person name="Terashima K."/>
            <person name="Grigoriev I.V."/>
            <person name="Hibbett D.S."/>
        </authorList>
    </citation>
    <scope>NUCLEOTIDE SEQUENCE</scope>
    <source>
        <strain evidence="4">JLM2183</strain>
    </source>
</reference>
<evidence type="ECO:0000256" key="2">
    <source>
        <dbReference type="ARBA" id="ARBA00023445"/>
    </source>
</evidence>
<evidence type="ECO:0000313" key="5">
    <source>
        <dbReference type="Proteomes" id="UP001150266"/>
    </source>
</evidence>
<dbReference type="PANTHER" id="PTHR10366:SF564">
    <property type="entry name" value="STEROL-4-ALPHA-CARBOXYLATE 3-DEHYDROGENASE, DECARBOXYLATING"/>
    <property type="match status" value="1"/>
</dbReference>
<dbReference type="InterPro" id="IPR050425">
    <property type="entry name" value="NAD(P)_dehydrat-like"/>
</dbReference>
<dbReference type="AlphaFoldDB" id="A0A9W9DEJ5"/>
<feature type="domain" description="NAD-dependent epimerase/dehydratase" evidence="3">
    <location>
        <begin position="9"/>
        <end position="255"/>
    </location>
</feature>
<sequence>MSSNNQHIVLVTGISGFVASHVSLELLKKGFHVRGTARTAKLEALRASKLTEMYPNLELVLVDDILSDDISAFLKGVDSVIHIASPLAGQGTPQFMIDSAINGTLNIFRQAEAAGIRKFVLTSSIVTVYPRLDEGNVFNGYTYSEEVIAHTTQDEAKADPENALRVYMASKILAEEVAINFAKHNLGVKLATINPPLVYGPTAPNFPPPPSASSLGTNRFIYALLNGQIPPLLPPQFCDVRDVANAHVAALLAVQGDTIKVNLPERFLVGAGAFHWKEAAEYLVNAKNLSYEVKAKLPPKEERDALPPFPGPVSLINTTRAKNILGMTEYIDWQTSVMDTVLCLLEEQKYWSESSGVHN</sequence>
<dbReference type="EMBL" id="JAOTPV010000055">
    <property type="protein sequence ID" value="KAJ4466295.1"/>
    <property type="molecule type" value="Genomic_DNA"/>
</dbReference>
<dbReference type="OrthoDB" id="2735536at2759"/>
<comment type="similarity">
    <text evidence="2">Belongs to the NAD(P)-dependent epimerase/dehydratase family. Dihydroflavonol-4-reductase subfamily.</text>
</comment>
<dbReference type="InterPro" id="IPR036291">
    <property type="entry name" value="NAD(P)-bd_dom_sf"/>
</dbReference>
<dbReference type="Proteomes" id="UP001150266">
    <property type="component" value="Unassembled WGS sequence"/>
</dbReference>
<dbReference type="Pfam" id="PF01370">
    <property type="entry name" value="Epimerase"/>
    <property type="match status" value="1"/>
</dbReference>
<dbReference type="Gene3D" id="3.40.50.720">
    <property type="entry name" value="NAD(P)-binding Rossmann-like Domain"/>
    <property type="match status" value="1"/>
</dbReference>
<evidence type="ECO:0000259" key="3">
    <source>
        <dbReference type="Pfam" id="PF01370"/>
    </source>
</evidence>